<dbReference type="SUPFAM" id="SSF55874">
    <property type="entry name" value="ATPase domain of HSP90 chaperone/DNA topoisomerase II/histidine kinase"/>
    <property type="match status" value="1"/>
</dbReference>
<dbReference type="Proteomes" id="UP000589520">
    <property type="component" value="Unassembled WGS sequence"/>
</dbReference>
<comment type="caution">
    <text evidence="1">The sequence shown here is derived from an EMBL/GenBank/DDBJ whole genome shotgun (WGS) entry which is preliminary data.</text>
</comment>
<evidence type="ECO:0000313" key="1">
    <source>
        <dbReference type="EMBL" id="NYF79821.1"/>
    </source>
</evidence>
<evidence type="ECO:0000313" key="2">
    <source>
        <dbReference type="Proteomes" id="UP000589520"/>
    </source>
</evidence>
<name>A0A7Y9PIM2_9BACT</name>
<dbReference type="Pfam" id="PF13589">
    <property type="entry name" value="HATPase_c_3"/>
    <property type="match status" value="1"/>
</dbReference>
<proteinExistence type="predicted"/>
<dbReference type="InterPro" id="IPR036890">
    <property type="entry name" value="HATPase_C_sf"/>
</dbReference>
<accession>A0A7Y9PIM2</accession>
<dbReference type="AlphaFoldDB" id="A0A7Y9PIM2"/>
<evidence type="ECO:0008006" key="3">
    <source>
        <dbReference type="Google" id="ProtNLM"/>
    </source>
</evidence>
<dbReference type="InterPro" id="IPR011856">
    <property type="entry name" value="tRNA_endonuc-like_dom_sf"/>
</dbReference>
<reference evidence="1 2" key="1">
    <citation type="submission" date="2020-07" db="EMBL/GenBank/DDBJ databases">
        <title>Genomic Encyclopedia of Type Strains, Phase IV (KMG-V): Genome sequencing to study the core and pangenomes of soil and plant-associated prokaryotes.</title>
        <authorList>
            <person name="Whitman W."/>
        </authorList>
    </citation>
    <scope>NUCLEOTIDE SEQUENCE [LARGE SCALE GENOMIC DNA]</scope>
    <source>
        <strain evidence="1 2">X4EP2</strain>
    </source>
</reference>
<dbReference type="Gene3D" id="3.30.565.10">
    <property type="entry name" value="Histidine kinase-like ATPase, C-terminal domain"/>
    <property type="match status" value="1"/>
</dbReference>
<gene>
    <name evidence="1" type="ORF">HDF17_002141</name>
</gene>
<dbReference type="EMBL" id="JACCCW010000002">
    <property type="protein sequence ID" value="NYF79821.1"/>
    <property type="molecule type" value="Genomic_DNA"/>
</dbReference>
<dbReference type="GO" id="GO:0003676">
    <property type="term" value="F:nucleic acid binding"/>
    <property type="evidence" value="ECO:0007669"/>
    <property type="project" value="InterPro"/>
</dbReference>
<organism evidence="1 2">
    <name type="scientific">Granulicella arctica</name>
    <dbReference type="NCBI Taxonomy" id="940613"/>
    <lineage>
        <taxon>Bacteria</taxon>
        <taxon>Pseudomonadati</taxon>
        <taxon>Acidobacteriota</taxon>
        <taxon>Terriglobia</taxon>
        <taxon>Terriglobales</taxon>
        <taxon>Acidobacteriaceae</taxon>
        <taxon>Granulicella</taxon>
    </lineage>
</organism>
<sequence>MSETVSFAVDPRLATLLGESYRSTEQALKELVDNAWDADAENIGITLPTEMSDEPIIVSDDGTGMTEEELRSEYLKVARDRRQLKGDRTLGKRRQVRGRRGIGKFAGLMIAEQMEVVSRARGRVSSLLIDRTQINATSSDFEAIEIPFSSTNCDPSQHGTTVKLSHLNRRLSHPNAEKLRRILVLDYGRATDFKITVNGQLTTLHDISGEAFSFDQSLPAMGNVKMSFAISDGKHSVKHPGIVIKVSGKPIGEPSFFGLDKQEDIPPQVLKRVYGEIEADGLLDDVTADWGAIVENSVAYGELERYVQDVLREELQKTFKREFNLVHARIKQQIDKRLAALPEHRRPFAHAQLEKILQRFYGENEEKIQSIVTVVLDALERDEYWVVLREIHNAEHGSVQHFADALTAFGLLELVFVGKQAKSRIDLLDSLDKLISNSATLEQQLHQVIEHNLWLLGSRYALVSSNRTMKTVVETYMQEHYKGKNASKRPDLLLLSEMHGEHLLIEFKRPSKTIDRDDEAQAQKYRDDFGTKLHPMKIWLIGGAVEKSLRLNSANQVEYISYTDLIGRARAEVDWLMKSLVEPPSTLKLALP</sequence>
<dbReference type="RefSeq" id="WP_179490751.1">
    <property type="nucleotide sequence ID" value="NZ_JACCCW010000002.1"/>
</dbReference>
<protein>
    <recommendedName>
        <fullName evidence="3">ATP-binding protein</fullName>
    </recommendedName>
</protein>
<dbReference type="Gene3D" id="3.40.1350.10">
    <property type="match status" value="1"/>
</dbReference>
<keyword evidence="2" id="KW-1185">Reference proteome</keyword>